<accession>A0AAD8UH07</accession>
<name>A0AAD8UH07_GLOAC</name>
<dbReference type="Pfam" id="PF00248">
    <property type="entry name" value="Aldo_ket_red"/>
    <property type="match status" value="1"/>
</dbReference>
<keyword evidence="4" id="KW-1185">Reference proteome</keyword>
<organism evidence="3 4">
    <name type="scientific">Glomerella acutata</name>
    <name type="common">Colletotrichum acutatum</name>
    <dbReference type="NCBI Taxonomy" id="27357"/>
    <lineage>
        <taxon>Eukaryota</taxon>
        <taxon>Fungi</taxon>
        <taxon>Dikarya</taxon>
        <taxon>Ascomycota</taxon>
        <taxon>Pezizomycotina</taxon>
        <taxon>Sordariomycetes</taxon>
        <taxon>Hypocreomycetidae</taxon>
        <taxon>Glomerellales</taxon>
        <taxon>Glomerellaceae</taxon>
        <taxon>Colletotrichum</taxon>
        <taxon>Colletotrichum acutatum species complex</taxon>
    </lineage>
</organism>
<dbReference type="GeneID" id="85392577"/>
<dbReference type="CDD" id="cd19075">
    <property type="entry name" value="AKR_AKR7A1-5"/>
    <property type="match status" value="1"/>
</dbReference>
<dbReference type="PRINTS" id="PR00069">
    <property type="entry name" value="ALDKETRDTASE"/>
</dbReference>
<dbReference type="RefSeq" id="XP_060362747.1">
    <property type="nucleotide sequence ID" value="XM_060508678.1"/>
</dbReference>
<dbReference type="PANTHER" id="PTHR43364:SF4">
    <property type="entry name" value="NAD(P)-LINKED OXIDOREDUCTASE SUPERFAMILY PROTEIN"/>
    <property type="match status" value="1"/>
</dbReference>
<gene>
    <name evidence="3" type="ORF">BDZ83DRAFT_628215</name>
</gene>
<dbReference type="InterPro" id="IPR023210">
    <property type="entry name" value="NADP_OxRdtase_dom"/>
</dbReference>
<dbReference type="InterPro" id="IPR020471">
    <property type="entry name" value="AKR"/>
</dbReference>
<dbReference type="SUPFAM" id="SSF51430">
    <property type="entry name" value="NAD(P)-linked oxidoreductase"/>
    <property type="match status" value="1"/>
</dbReference>
<reference evidence="3" key="1">
    <citation type="submission" date="2021-12" db="EMBL/GenBank/DDBJ databases">
        <title>Comparative genomics, transcriptomics and evolutionary studies reveal genomic signatures of adaptation to plant cell wall in hemibiotrophic fungi.</title>
        <authorList>
            <consortium name="DOE Joint Genome Institute"/>
            <person name="Baroncelli R."/>
            <person name="Diaz J.F."/>
            <person name="Benocci T."/>
            <person name="Peng M."/>
            <person name="Battaglia E."/>
            <person name="Haridas S."/>
            <person name="Andreopoulos W."/>
            <person name="Labutti K."/>
            <person name="Pangilinan J."/>
            <person name="Floch G.L."/>
            <person name="Makela M.R."/>
            <person name="Henrissat B."/>
            <person name="Grigoriev I.V."/>
            <person name="Crouch J.A."/>
            <person name="De Vries R.P."/>
            <person name="Sukno S.A."/>
            <person name="Thon M.R."/>
        </authorList>
    </citation>
    <scope>NUCLEOTIDE SEQUENCE</scope>
    <source>
        <strain evidence="3">CBS 112980</strain>
    </source>
</reference>
<keyword evidence="1" id="KW-0560">Oxidoreductase</keyword>
<dbReference type="AlphaFoldDB" id="A0AAD8UH07"/>
<dbReference type="InterPro" id="IPR050523">
    <property type="entry name" value="AKR_Detox_Biosynth"/>
</dbReference>
<dbReference type="GO" id="GO:0016491">
    <property type="term" value="F:oxidoreductase activity"/>
    <property type="evidence" value="ECO:0007669"/>
    <property type="project" value="UniProtKB-KW"/>
</dbReference>
<protein>
    <submittedName>
        <fullName evidence="3">Aflatoxin B1 aldehyde reductase member 2</fullName>
    </submittedName>
</protein>
<comment type="caution">
    <text evidence="3">The sequence shown here is derived from an EMBL/GenBank/DDBJ whole genome shotgun (WGS) entry which is preliminary data.</text>
</comment>
<feature type="domain" description="NADP-dependent oxidoreductase" evidence="2">
    <location>
        <begin position="39"/>
        <end position="344"/>
    </location>
</feature>
<sequence>MCYLYQQQFYYLLIASLSPFRRQILIVQMSSASKQPVNLVLGVANVGDSSADPMARYDTPDQVNSFLDVFARRGYNQLDTSRMYSPQAPTSSEPRLGAANAGERFTIDTKVTSRSPGCHTKDNILKEIDESLRALKIKQINIEYLHMPDRTTPFGEACEAMNQAIGEGKIKKWGISNYSAAEVQRFVDICQERGLVKPSVYQGHYNPLVRGGEKDLFPVLRENGIAFYGYSPAAAGFFAGNHKTVKAGGRYDTSIPVGSIYAKFYVKESIMTATEKAIDVASKHGIGGHAAALRWTVYHSVLSKEHEDSVIIGASSPEQLEANLDMIKQGPLPEDVVSALEELHEQIVDKIPYHM</sequence>
<evidence type="ECO:0000313" key="4">
    <source>
        <dbReference type="Proteomes" id="UP001244207"/>
    </source>
</evidence>
<evidence type="ECO:0000259" key="2">
    <source>
        <dbReference type="Pfam" id="PF00248"/>
    </source>
</evidence>
<evidence type="ECO:0000256" key="1">
    <source>
        <dbReference type="ARBA" id="ARBA00023002"/>
    </source>
</evidence>
<dbReference type="InterPro" id="IPR036812">
    <property type="entry name" value="NAD(P)_OxRdtase_dom_sf"/>
</dbReference>
<dbReference type="PANTHER" id="PTHR43364">
    <property type="entry name" value="NADH-SPECIFIC METHYLGLYOXAL REDUCTASE-RELATED"/>
    <property type="match status" value="1"/>
</dbReference>
<proteinExistence type="predicted"/>
<evidence type="ECO:0000313" key="3">
    <source>
        <dbReference type="EMBL" id="KAK1722692.1"/>
    </source>
</evidence>
<dbReference type="Gene3D" id="3.20.20.100">
    <property type="entry name" value="NADP-dependent oxidoreductase domain"/>
    <property type="match status" value="1"/>
</dbReference>
<dbReference type="Proteomes" id="UP001244207">
    <property type="component" value="Unassembled WGS sequence"/>
</dbReference>
<dbReference type="EMBL" id="JAHMHS010000075">
    <property type="protein sequence ID" value="KAK1722692.1"/>
    <property type="molecule type" value="Genomic_DNA"/>
</dbReference>